<dbReference type="Pfam" id="PF03067">
    <property type="entry name" value="LPMO_10"/>
    <property type="match status" value="1"/>
</dbReference>
<comment type="caution">
    <text evidence="3">The sequence shown here is derived from an EMBL/GenBank/DDBJ whole genome shotgun (WGS) entry which is preliminary data.</text>
</comment>
<name>A0A0R0DI21_9GAMM</name>
<proteinExistence type="predicted"/>
<keyword evidence="4" id="KW-1185">Reference proteome</keyword>
<dbReference type="CDD" id="cd21177">
    <property type="entry name" value="LPMO_AA10"/>
    <property type="match status" value="1"/>
</dbReference>
<organism evidence="3 4">
    <name type="scientific">Stenotrophomonas chelatiphaga</name>
    <dbReference type="NCBI Taxonomy" id="517011"/>
    <lineage>
        <taxon>Bacteria</taxon>
        <taxon>Pseudomonadati</taxon>
        <taxon>Pseudomonadota</taxon>
        <taxon>Gammaproteobacteria</taxon>
        <taxon>Lysobacterales</taxon>
        <taxon>Lysobacteraceae</taxon>
        <taxon>Stenotrophomonas</taxon>
    </lineage>
</organism>
<dbReference type="RefSeq" id="WP_057507016.1">
    <property type="nucleotide sequence ID" value="NZ_LDJK01000005.1"/>
</dbReference>
<dbReference type="Gene3D" id="2.70.50.50">
    <property type="entry name" value="chitin-binding protein cbp21"/>
    <property type="match status" value="1"/>
</dbReference>
<dbReference type="Proteomes" id="UP000051386">
    <property type="component" value="Unassembled WGS sequence"/>
</dbReference>
<evidence type="ECO:0000313" key="4">
    <source>
        <dbReference type="Proteomes" id="UP000051386"/>
    </source>
</evidence>
<keyword evidence="1" id="KW-0732">Signal</keyword>
<dbReference type="PANTHER" id="PTHR34823">
    <property type="entry name" value="GLCNAC-BINDING PROTEIN A"/>
    <property type="match status" value="1"/>
</dbReference>
<dbReference type="InterPro" id="IPR004302">
    <property type="entry name" value="Cellulose/chitin-bd_N"/>
</dbReference>
<protein>
    <recommendedName>
        <fullName evidence="2">Chitin-binding type-4 domain-containing protein</fullName>
    </recommendedName>
</protein>
<accession>A0A0R0DI21</accession>
<evidence type="ECO:0000259" key="2">
    <source>
        <dbReference type="Pfam" id="PF03067"/>
    </source>
</evidence>
<feature type="domain" description="Chitin-binding type-4" evidence="2">
    <location>
        <begin position="33"/>
        <end position="230"/>
    </location>
</feature>
<dbReference type="AlphaFoldDB" id="A0A0R0DI21"/>
<evidence type="ECO:0000256" key="1">
    <source>
        <dbReference type="ARBA" id="ARBA00022729"/>
    </source>
</evidence>
<dbReference type="InterPro" id="IPR051024">
    <property type="entry name" value="GlcNAc_Chitin_IntDeg"/>
</dbReference>
<dbReference type="InterPro" id="IPR014756">
    <property type="entry name" value="Ig_E-set"/>
</dbReference>
<evidence type="ECO:0000313" key="3">
    <source>
        <dbReference type="EMBL" id="KRG77171.1"/>
    </source>
</evidence>
<dbReference type="SUPFAM" id="SSF81296">
    <property type="entry name" value="E set domains"/>
    <property type="match status" value="1"/>
</dbReference>
<dbReference type="PANTHER" id="PTHR34823:SF1">
    <property type="entry name" value="CHITIN-BINDING TYPE-4 DOMAIN-CONTAINING PROTEIN"/>
    <property type="match status" value="1"/>
</dbReference>
<dbReference type="EMBL" id="LDJK01000005">
    <property type="protein sequence ID" value="KRG77171.1"/>
    <property type="molecule type" value="Genomic_DNA"/>
</dbReference>
<gene>
    <name evidence="3" type="ORF">ABB28_02080</name>
</gene>
<reference evidence="3 4" key="1">
    <citation type="submission" date="2015-05" db="EMBL/GenBank/DDBJ databases">
        <title>Genome sequencing and analysis of members of genus Stenotrophomonas.</title>
        <authorList>
            <person name="Patil P.P."/>
            <person name="Midha S."/>
            <person name="Patil P.B."/>
        </authorList>
    </citation>
    <scope>NUCLEOTIDE SEQUENCE [LARGE SCALE GENOMIC DNA]</scope>
    <source>
        <strain evidence="3 4">DSM 21508</strain>
    </source>
</reference>
<sequence length="234" mass="25726">MKRHVDGSAVSILLGVAVAAGGVLAPGGPAHAHGALASPIARQYLCFKERGYDWPADGSGIPGADCRQAYRETMDPWPFQQWNEVSANPQDKGDTLEKIKAAVPDGLLCAGGDARKRGLDQATQPWRAQPVTPDAQGRLELVWDLTQAHNPSWMRVFLSKPSYDGSRALRWDDLEEIYNDDAPQPVPGTPYPTYTVKVPLPADRAGRAVLYHYWQRDDAGNEGFFNCTDIDIQR</sequence>
<dbReference type="PATRIC" id="fig|517011.3.peg.2174"/>